<name>A0A7M7N8Q8_STRPU</name>
<protein>
    <submittedName>
        <fullName evidence="2">Uncharacterized protein</fullName>
    </submittedName>
</protein>
<dbReference type="InParanoid" id="A0A7M7N8Q8"/>
<dbReference type="FunCoup" id="A0A7M7N8Q8">
    <property type="interactions" value="513"/>
</dbReference>
<evidence type="ECO:0000256" key="1">
    <source>
        <dbReference type="SAM" id="MobiDB-lite"/>
    </source>
</evidence>
<dbReference type="RefSeq" id="XP_030832805.1">
    <property type="nucleotide sequence ID" value="XM_030976945.1"/>
</dbReference>
<evidence type="ECO:0000313" key="3">
    <source>
        <dbReference type="Proteomes" id="UP000007110"/>
    </source>
</evidence>
<reference evidence="3" key="1">
    <citation type="submission" date="2015-02" db="EMBL/GenBank/DDBJ databases">
        <title>Genome sequencing for Strongylocentrotus purpuratus.</title>
        <authorList>
            <person name="Murali S."/>
            <person name="Liu Y."/>
            <person name="Vee V."/>
            <person name="English A."/>
            <person name="Wang M."/>
            <person name="Skinner E."/>
            <person name="Han Y."/>
            <person name="Muzny D.M."/>
            <person name="Worley K.C."/>
            <person name="Gibbs R.A."/>
        </authorList>
    </citation>
    <scope>NUCLEOTIDE SEQUENCE</scope>
</reference>
<dbReference type="GeneID" id="752325"/>
<accession>A0A7M7N8Q8</accession>
<organism evidence="2 3">
    <name type="scientific">Strongylocentrotus purpuratus</name>
    <name type="common">Purple sea urchin</name>
    <dbReference type="NCBI Taxonomy" id="7668"/>
    <lineage>
        <taxon>Eukaryota</taxon>
        <taxon>Metazoa</taxon>
        <taxon>Echinodermata</taxon>
        <taxon>Eleutherozoa</taxon>
        <taxon>Echinozoa</taxon>
        <taxon>Echinoidea</taxon>
        <taxon>Euechinoidea</taxon>
        <taxon>Echinacea</taxon>
        <taxon>Camarodonta</taxon>
        <taxon>Echinidea</taxon>
        <taxon>Strongylocentrotidae</taxon>
        <taxon>Strongylocentrotus</taxon>
    </lineage>
</organism>
<dbReference type="EnsemblMetazoa" id="XM_030976945">
    <property type="protein sequence ID" value="XP_030832805"/>
    <property type="gene ID" value="LOC752325"/>
</dbReference>
<keyword evidence="3" id="KW-1185">Reference proteome</keyword>
<sequence>MEEDETDSGYATSVNEHTRMLETERMTTHVDITNSPSSRHSIKNLRKPSSLQVKLEKQREAVRNPHHRPLNSPSPVESQPRRSILVTRERLAVPWKASALDREPSEQPLVSIDSER</sequence>
<dbReference type="AlphaFoldDB" id="A0A7M7N8Q8"/>
<feature type="compositionally biased region" description="Polar residues" evidence="1">
    <location>
        <begin position="30"/>
        <end position="39"/>
    </location>
</feature>
<dbReference type="Proteomes" id="UP000007110">
    <property type="component" value="Unassembled WGS sequence"/>
</dbReference>
<dbReference type="KEGG" id="spu:752325"/>
<evidence type="ECO:0000313" key="2">
    <source>
        <dbReference type="EnsemblMetazoa" id="XP_030832805"/>
    </source>
</evidence>
<proteinExistence type="predicted"/>
<feature type="compositionally biased region" description="Basic and acidic residues" evidence="1">
    <location>
        <begin position="54"/>
        <end position="63"/>
    </location>
</feature>
<feature type="region of interest" description="Disordered" evidence="1">
    <location>
        <begin position="1"/>
        <end position="82"/>
    </location>
</feature>
<dbReference type="OrthoDB" id="6119141at2759"/>
<reference evidence="2" key="2">
    <citation type="submission" date="2021-01" db="UniProtKB">
        <authorList>
            <consortium name="EnsemblMetazoa"/>
        </authorList>
    </citation>
    <scope>IDENTIFICATION</scope>
</reference>
<dbReference type="OMA" id="NEHTRML"/>
<feature type="compositionally biased region" description="Basic and acidic residues" evidence="1">
    <location>
        <begin position="16"/>
        <end position="28"/>
    </location>
</feature>